<dbReference type="PROSITE" id="PS01156">
    <property type="entry name" value="TONB_DEPENDENT_REC_2"/>
    <property type="match status" value="1"/>
</dbReference>
<keyword evidence="16" id="KW-1185">Reference proteome</keyword>
<feature type="domain" description="TonB-dependent receptor-like beta-barrel" evidence="13">
    <location>
        <begin position="376"/>
        <end position="784"/>
    </location>
</feature>
<dbReference type="Pfam" id="PF07715">
    <property type="entry name" value="Plug"/>
    <property type="match status" value="1"/>
</dbReference>
<dbReference type="EMBL" id="CBXV010000007">
    <property type="protein sequence ID" value="CDM66104.1"/>
    <property type="molecule type" value="Genomic_DNA"/>
</dbReference>
<dbReference type="PANTHER" id="PTHR30069:SF29">
    <property type="entry name" value="HEMOGLOBIN AND HEMOGLOBIN-HAPTOGLOBIN-BINDING PROTEIN 1-RELATED"/>
    <property type="match status" value="1"/>
</dbReference>
<comment type="subcellular location">
    <subcellularLocation>
        <location evidence="1 10">Cell outer membrane</location>
        <topology evidence="1 10">Multi-pass membrane protein</topology>
    </subcellularLocation>
</comment>
<evidence type="ECO:0000256" key="2">
    <source>
        <dbReference type="ARBA" id="ARBA00022448"/>
    </source>
</evidence>
<name>A0A0B6X0P7_9BACT</name>
<evidence type="ECO:0000313" key="15">
    <source>
        <dbReference type="EMBL" id="CDM66104.1"/>
    </source>
</evidence>
<dbReference type="GO" id="GO:0044718">
    <property type="term" value="P:siderophore transmembrane transport"/>
    <property type="evidence" value="ECO:0007669"/>
    <property type="project" value="TreeGrafter"/>
</dbReference>
<dbReference type="InterPro" id="IPR037066">
    <property type="entry name" value="Plug_dom_sf"/>
</dbReference>
<keyword evidence="9 10" id="KW-0998">Cell outer membrane</keyword>
<dbReference type="SUPFAM" id="SSF56935">
    <property type="entry name" value="Porins"/>
    <property type="match status" value="1"/>
</dbReference>
<evidence type="ECO:0000313" key="16">
    <source>
        <dbReference type="Proteomes" id="UP000031518"/>
    </source>
</evidence>
<feature type="signal peptide" evidence="12">
    <location>
        <begin position="1"/>
        <end position="23"/>
    </location>
</feature>
<feature type="domain" description="TonB-dependent receptor plug" evidence="14">
    <location>
        <begin position="126"/>
        <end position="235"/>
    </location>
</feature>
<keyword evidence="3 10" id="KW-1134">Transmembrane beta strand</keyword>
<gene>
    <name evidence="15" type="ORF">PYK22_02116</name>
</gene>
<evidence type="ECO:0000256" key="6">
    <source>
        <dbReference type="ARBA" id="ARBA00023077"/>
    </source>
</evidence>
<dbReference type="STRING" id="454194.PYK22_02116"/>
<dbReference type="PANTHER" id="PTHR30069">
    <property type="entry name" value="TONB-DEPENDENT OUTER MEMBRANE RECEPTOR"/>
    <property type="match status" value="1"/>
</dbReference>
<dbReference type="Proteomes" id="UP000031518">
    <property type="component" value="Unassembled WGS sequence"/>
</dbReference>
<evidence type="ECO:0000256" key="8">
    <source>
        <dbReference type="ARBA" id="ARBA00023170"/>
    </source>
</evidence>
<keyword evidence="8 15" id="KW-0675">Receptor</keyword>
<dbReference type="Pfam" id="PF00593">
    <property type="entry name" value="TonB_dep_Rec_b-barrel"/>
    <property type="match status" value="1"/>
</dbReference>
<evidence type="ECO:0000259" key="13">
    <source>
        <dbReference type="Pfam" id="PF00593"/>
    </source>
</evidence>
<dbReference type="Gene3D" id="2.170.130.10">
    <property type="entry name" value="TonB-dependent receptor, plug domain"/>
    <property type="match status" value="1"/>
</dbReference>
<reference evidence="15 16" key="2">
    <citation type="submission" date="2015-01" db="EMBL/GenBank/DDBJ databases">
        <title>Complete genome sequence of Pyrinomonas methylaliphatogenes type strain K22T.</title>
        <authorList>
            <person name="Lee K.C.Y."/>
            <person name="Power J.F."/>
            <person name="Dunfield P.F."/>
            <person name="Morgan X.C."/>
            <person name="Huttenhower C."/>
            <person name="Stott M.B."/>
        </authorList>
    </citation>
    <scope>NUCLEOTIDE SEQUENCE [LARGE SCALE GENOMIC DNA]</scope>
    <source>
        <strain evidence="15 16">K22</strain>
    </source>
</reference>
<dbReference type="InterPro" id="IPR036942">
    <property type="entry name" value="Beta-barrel_TonB_sf"/>
</dbReference>
<keyword evidence="6 11" id="KW-0798">TonB box</keyword>
<proteinExistence type="inferred from homology"/>
<evidence type="ECO:0000256" key="9">
    <source>
        <dbReference type="ARBA" id="ARBA00023237"/>
    </source>
</evidence>
<feature type="chain" id="PRO_5002125522" evidence="12">
    <location>
        <begin position="24"/>
        <end position="809"/>
    </location>
</feature>
<dbReference type="Gene3D" id="2.60.40.1120">
    <property type="entry name" value="Carboxypeptidase-like, regulatory domain"/>
    <property type="match status" value="1"/>
</dbReference>
<evidence type="ECO:0000256" key="3">
    <source>
        <dbReference type="ARBA" id="ARBA00022452"/>
    </source>
</evidence>
<evidence type="ECO:0000259" key="14">
    <source>
        <dbReference type="Pfam" id="PF07715"/>
    </source>
</evidence>
<evidence type="ECO:0000256" key="5">
    <source>
        <dbReference type="ARBA" id="ARBA00022729"/>
    </source>
</evidence>
<keyword evidence="5 12" id="KW-0732">Signal</keyword>
<dbReference type="InterPro" id="IPR039426">
    <property type="entry name" value="TonB-dep_rcpt-like"/>
</dbReference>
<dbReference type="InterPro" id="IPR012910">
    <property type="entry name" value="Plug_dom"/>
</dbReference>
<comment type="similarity">
    <text evidence="10 11">Belongs to the TonB-dependent receptor family.</text>
</comment>
<dbReference type="Pfam" id="PF13620">
    <property type="entry name" value="CarboxypepD_reg"/>
    <property type="match status" value="1"/>
</dbReference>
<dbReference type="GO" id="GO:0015344">
    <property type="term" value="F:siderophore uptake transmembrane transporter activity"/>
    <property type="evidence" value="ECO:0007669"/>
    <property type="project" value="TreeGrafter"/>
</dbReference>
<evidence type="ECO:0000256" key="11">
    <source>
        <dbReference type="RuleBase" id="RU003357"/>
    </source>
</evidence>
<evidence type="ECO:0000256" key="7">
    <source>
        <dbReference type="ARBA" id="ARBA00023136"/>
    </source>
</evidence>
<dbReference type="InterPro" id="IPR010917">
    <property type="entry name" value="TonB_rcpt_CS"/>
</dbReference>
<dbReference type="InterPro" id="IPR008969">
    <property type="entry name" value="CarboxyPept-like_regulatory"/>
</dbReference>
<keyword evidence="7 10" id="KW-0472">Membrane</keyword>
<dbReference type="InterPro" id="IPR000531">
    <property type="entry name" value="Beta-barrel_TonB"/>
</dbReference>
<keyword evidence="2 10" id="KW-0813">Transport</keyword>
<dbReference type="GO" id="GO:0009279">
    <property type="term" value="C:cell outer membrane"/>
    <property type="evidence" value="ECO:0007669"/>
    <property type="project" value="UniProtKB-SubCell"/>
</dbReference>
<evidence type="ECO:0000256" key="10">
    <source>
        <dbReference type="PROSITE-ProRule" id="PRU01360"/>
    </source>
</evidence>
<keyword evidence="4 10" id="KW-0812">Transmembrane</keyword>
<organism evidence="15 16">
    <name type="scientific">Pyrinomonas methylaliphatogenes</name>
    <dbReference type="NCBI Taxonomy" id="454194"/>
    <lineage>
        <taxon>Bacteria</taxon>
        <taxon>Pseudomonadati</taxon>
        <taxon>Acidobacteriota</taxon>
        <taxon>Blastocatellia</taxon>
        <taxon>Blastocatellales</taxon>
        <taxon>Pyrinomonadaceae</taxon>
        <taxon>Pyrinomonas</taxon>
    </lineage>
</organism>
<dbReference type="PROSITE" id="PS52016">
    <property type="entry name" value="TONB_DEPENDENT_REC_3"/>
    <property type="match status" value="1"/>
</dbReference>
<dbReference type="SUPFAM" id="SSF49464">
    <property type="entry name" value="Carboxypeptidase regulatory domain-like"/>
    <property type="match status" value="1"/>
</dbReference>
<evidence type="ECO:0000256" key="4">
    <source>
        <dbReference type="ARBA" id="ARBA00022692"/>
    </source>
</evidence>
<protein>
    <submittedName>
        <fullName evidence="15">Outer membrane receptor for ferrienterochelin and colicins</fullName>
    </submittedName>
</protein>
<dbReference type="OrthoDB" id="9800913at2"/>
<evidence type="ECO:0000256" key="1">
    <source>
        <dbReference type="ARBA" id="ARBA00004571"/>
    </source>
</evidence>
<reference evidence="15 16" key="1">
    <citation type="submission" date="2013-12" db="EMBL/GenBank/DDBJ databases">
        <authorList>
            <person name="Stott M."/>
        </authorList>
    </citation>
    <scope>NUCLEOTIDE SEQUENCE [LARGE SCALE GENOMIC DNA]</scope>
    <source>
        <strain evidence="15 16">K22</strain>
    </source>
</reference>
<accession>A0A0B6X0P7</accession>
<sequence precursor="true">MKLVARSIILMFSLTIGSTIVSAQSAARLDGRILDAQGASIAGALVTLYARDRSVSLATVTNEAGAYVFRGLASGEYLLEVEAAGFARATRTVSLSGDTTLDVKLEPAGVSASVIVSATDAAQTIDEVAKSVSVVDRQELEERDEIFIAEALRRLPGLRVQQLGTPGALTSIKIRGLRNQDTAVLLDGFRLRDPSSPQADATTFLSDLLVTDVSRVEVLRGSGSSIYGTNAIGGVVQIMTDDGGGPMRGELLAEGGSLGLFRSRAQFAGGSGDDRLIYSFGIGHLNIMRGLDRDDRARNTSAQGRAQVRFTPNVTLSARLYAADSFLQLNESPQAVGALPPNGIIEAVPLSLAELRRYEAGTPISQLQIGTANFIPQADDPDNSQAQRFLSGAMRLTARLRDGLGVALAYQALDTRRIYRDGPAGVSPFEPRGNTRSDYDGLIHTFDARADWRPSKSNFVIAGYEFESENFRNSSFQVNPADNFAVDVTERSHAFYAQDQFRLLDDQLQLLLAFRAQFFSLERPRFEPIARAPYQNIAFEAPPNAYTGDGAIAYVFRSTGTKLRAHVGNGYRAPSLYERFGASFSSFFGYSVYGDPRLRPERSISVDGGLDQTFLSSRIRASATYFYTRLQETIEFDFSGAINPATDPFGRFGGYLNRPGGIARGVELSAETSVARSLSISAAYTYTNSIQRTPQVAGSGVIRSLVIPAHQFNVLVTQRFARRLTLNFDLAATSSYLAPIYDPNSFTSRVYRFRPLVKADLVANYAVPLSERKMLRLFGVIENLLDRDNYESGFRTPGRTARAGASLSF</sequence>
<dbReference type="Gene3D" id="2.40.170.20">
    <property type="entry name" value="TonB-dependent receptor, beta-barrel domain"/>
    <property type="match status" value="1"/>
</dbReference>
<evidence type="ECO:0000256" key="12">
    <source>
        <dbReference type="SAM" id="SignalP"/>
    </source>
</evidence>
<dbReference type="AlphaFoldDB" id="A0A0B6X0P7"/>